<evidence type="ECO:0000313" key="11">
    <source>
        <dbReference type="EMBL" id="SOE60576.1"/>
    </source>
</evidence>
<dbReference type="OrthoDB" id="3728306at2"/>
<keyword evidence="6" id="KW-0479">Metal-binding</keyword>
<dbReference type="GO" id="GO:0046872">
    <property type="term" value="F:metal ion binding"/>
    <property type="evidence" value="ECO:0007669"/>
    <property type="project" value="UniProtKB-KW"/>
</dbReference>
<dbReference type="GO" id="GO:0016740">
    <property type="term" value="F:transferase activity"/>
    <property type="evidence" value="ECO:0007669"/>
    <property type="project" value="UniProtKB-KW"/>
</dbReference>
<evidence type="ECO:0000256" key="6">
    <source>
        <dbReference type="ARBA" id="ARBA00022723"/>
    </source>
</evidence>
<name>A0A2C8Z970_9MICO</name>
<evidence type="ECO:0000256" key="9">
    <source>
        <dbReference type="ARBA" id="ARBA00031306"/>
    </source>
</evidence>
<dbReference type="EC" id="2.7.1.180" evidence="2"/>
<organism evidence="11 12">
    <name type="scientific">Salinibacterium xinjiangense</name>
    <dbReference type="NCBI Taxonomy" id="386302"/>
    <lineage>
        <taxon>Bacteria</taxon>
        <taxon>Bacillati</taxon>
        <taxon>Actinomycetota</taxon>
        <taxon>Actinomycetes</taxon>
        <taxon>Micrococcales</taxon>
        <taxon>Microbacteriaceae</taxon>
        <taxon>Salinibacterium</taxon>
    </lineage>
</organism>
<keyword evidence="7" id="KW-0274">FAD</keyword>
<evidence type="ECO:0000256" key="7">
    <source>
        <dbReference type="ARBA" id="ARBA00022827"/>
    </source>
</evidence>
<dbReference type="AlphaFoldDB" id="A0A2C8Z970"/>
<comment type="catalytic activity">
    <reaction evidence="10">
        <text>L-threonyl-[protein] + FAD = FMN-L-threonyl-[protein] + AMP + H(+)</text>
        <dbReference type="Rhea" id="RHEA:36847"/>
        <dbReference type="Rhea" id="RHEA-COMP:11060"/>
        <dbReference type="Rhea" id="RHEA-COMP:11061"/>
        <dbReference type="ChEBI" id="CHEBI:15378"/>
        <dbReference type="ChEBI" id="CHEBI:30013"/>
        <dbReference type="ChEBI" id="CHEBI:57692"/>
        <dbReference type="ChEBI" id="CHEBI:74257"/>
        <dbReference type="ChEBI" id="CHEBI:456215"/>
        <dbReference type="EC" id="2.7.1.180"/>
    </reaction>
</comment>
<evidence type="ECO:0000256" key="5">
    <source>
        <dbReference type="ARBA" id="ARBA00022679"/>
    </source>
</evidence>
<evidence type="ECO:0000313" key="12">
    <source>
        <dbReference type="Proteomes" id="UP000219440"/>
    </source>
</evidence>
<dbReference type="Gene3D" id="3.10.520.10">
    <property type="entry name" value="ApbE-like domains"/>
    <property type="match status" value="1"/>
</dbReference>
<protein>
    <recommendedName>
        <fullName evidence="3">FAD:protein FMN transferase</fullName>
        <ecNumber evidence="2">2.7.1.180</ecNumber>
    </recommendedName>
    <alternativeName>
        <fullName evidence="9">Flavin transferase</fullName>
    </alternativeName>
</protein>
<dbReference type="Pfam" id="PF02424">
    <property type="entry name" value="ApbE"/>
    <property type="match status" value="1"/>
</dbReference>
<sequence>MRFDAIGTGWQIDTAEPIAPGLSTRIRARIEEFDRTYSRFREDSLVATIARSAGTFVFPDDAAALFDTYRRLYTATDGRMSPLVGRSMDDLGYDRAYSLRPTGMVRSAPHWDEAFSWDGRGLTTLRPVSIDVGAAGKGYLVDIVLGLLAEAGHTEVIVDASGDIRHSGADPIRVALEHPKNPDKAIGIANIGNGSICASASNRRAWGDGLHHVVDATTGLPTRRVIATWAITTLALEADGIATALFFTDPERIDTEFSFDWVRMLSDGRVECSTGFDGEIFR</sequence>
<comment type="cofactor">
    <cofactor evidence="1">
        <name>Mg(2+)</name>
        <dbReference type="ChEBI" id="CHEBI:18420"/>
    </cofactor>
</comment>
<dbReference type="SUPFAM" id="SSF143631">
    <property type="entry name" value="ApbE-like"/>
    <property type="match status" value="1"/>
</dbReference>
<evidence type="ECO:0000256" key="2">
    <source>
        <dbReference type="ARBA" id="ARBA00011955"/>
    </source>
</evidence>
<dbReference type="EMBL" id="OCST01000002">
    <property type="protein sequence ID" value="SOE60576.1"/>
    <property type="molecule type" value="Genomic_DNA"/>
</dbReference>
<keyword evidence="8" id="KW-0460">Magnesium</keyword>
<keyword evidence="4" id="KW-0285">Flavoprotein</keyword>
<evidence type="ECO:0000256" key="4">
    <source>
        <dbReference type="ARBA" id="ARBA00022630"/>
    </source>
</evidence>
<keyword evidence="12" id="KW-1185">Reference proteome</keyword>
<accession>A0A2C8Z970</accession>
<dbReference type="Proteomes" id="UP000219440">
    <property type="component" value="Unassembled WGS sequence"/>
</dbReference>
<proteinExistence type="predicted"/>
<dbReference type="RefSeq" id="WP_097060246.1">
    <property type="nucleotide sequence ID" value="NZ_BMLC01000001.1"/>
</dbReference>
<keyword evidence="5" id="KW-0808">Transferase</keyword>
<evidence type="ECO:0000256" key="10">
    <source>
        <dbReference type="ARBA" id="ARBA00048540"/>
    </source>
</evidence>
<dbReference type="InterPro" id="IPR003374">
    <property type="entry name" value="ApbE-like_sf"/>
</dbReference>
<evidence type="ECO:0000256" key="8">
    <source>
        <dbReference type="ARBA" id="ARBA00022842"/>
    </source>
</evidence>
<gene>
    <name evidence="11" type="ORF">SAMN06296378_1113</name>
</gene>
<keyword evidence="11" id="KW-0449">Lipoprotein</keyword>
<dbReference type="PANTHER" id="PTHR30040:SF2">
    <property type="entry name" value="FAD:PROTEIN FMN TRANSFERASE"/>
    <property type="match status" value="1"/>
</dbReference>
<evidence type="ECO:0000256" key="1">
    <source>
        <dbReference type="ARBA" id="ARBA00001946"/>
    </source>
</evidence>
<evidence type="ECO:0000256" key="3">
    <source>
        <dbReference type="ARBA" id="ARBA00016337"/>
    </source>
</evidence>
<dbReference type="InterPro" id="IPR024932">
    <property type="entry name" value="ApbE"/>
</dbReference>
<dbReference type="PANTHER" id="PTHR30040">
    <property type="entry name" value="THIAMINE BIOSYNTHESIS LIPOPROTEIN APBE"/>
    <property type="match status" value="1"/>
</dbReference>
<reference evidence="11 12" key="1">
    <citation type="submission" date="2017-09" db="EMBL/GenBank/DDBJ databases">
        <authorList>
            <person name="Ehlers B."/>
            <person name="Leendertz F.H."/>
        </authorList>
    </citation>
    <scope>NUCLEOTIDE SEQUENCE [LARGE SCALE GENOMIC DNA]</scope>
    <source>
        <strain evidence="11 12">CGMCC 1.05381</strain>
    </source>
</reference>